<gene>
    <name evidence="2" type="ORF">SAMN04488589_0700</name>
</gene>
<dbReference type="Pfam" id="PF01949">
    <property type="entry name" value="Endo_dU"/>
    <property type="match status" value="1"/>
</dbReference>
<name>A0A7Z7AV26_9EURY</name>
<dbReference type="EMBL" id="FNCA01000002">
    <property type="protein sequence ID" value="SDF49750.1"/>
    <property type="molecule type" value="Genomic_DNA"/>
</dbReference>
<dbReference type="PANTHER" id="PTHR39518:SF2">
    <property type="entry name" value="UPF0215 PROTEIN MJ1150"/>
    <property type="match status" value="1"/>
</dbReference>
<reference evidence="2 3" key="1">
    <citation type="submission" date="2016-10" db="EMBL/GenBank/DDBJ databases">
        <authorList>
            <person name="Varghese N."/>
            <person name="Submissions S."/>
        </authorList>
    </citation>
    <scope>NUCLEOTIDE SEQUENCE [LARGE SCALE GENOMIC DNA]</scope>
    <source>
        <strain evidence="2 3">PL 12/M</strain>
    </source>
</reference>
<evidence type="ECO:0000256" key="1">
    <source>
        <dbReference type="HAMAP-Rule" id="MF_00582"/>
    </source>
</evidence>
<accession>A0A7Z7AV26</accession>
<protein>
    <recommendedName>
        <fullName evidence="1">UPF0215 protein SAMN04488589_0700</fullName>
    </recommendedName>
</protein>
<dbReference type="NCBIfam" id="NF001977">
    <property type="entry name" value="PRK00766.1"/>
    <property type="match status" value="1"/>
</dbReference>
<evidence type="ECO:0000313" key="2">
    <source>
        <dbReference type="EMBL" id="SDF49750.1"/>
    </source>
</evidence>
<organism evidence="2 3">
    <name type="scientific">Methanolobus vulcani</name>
    <dbReference type="NCBI Taxonomy" id="38026"/>
    <lineage>
        <taxon>Archaea</taxon>
        <taxon>Methanobacteriati</taxon>
        <taxon>Methanobacteriota</taxon>
        <taxon>Stenosarchaea group</taxon>
        <taxon>Methanomicrobia</taxon>
        <taxon>Methanosarcinales</taxon>
        <taxon>Methanosarcinaceae</taxon>
        <taxon>Methanolobus</taxon>
    </lineage>
</organism>
<dbReference type="PIRSF" id="PIRSF006380">
    <property type="entry name" value="UCP006380"/>
    <property type="match status" value="1"/>
</dbReference>
<comment type="caution">
    <text evidence="2">The sequence shown here is derived from an EMBL/GenBank/DDBJ whole genome shotgun (WGS) entry which is preliminary data.</text>
</comment>
<evidence type="ECO:0000313" key="3">
    <source>
        <dbReference type="Proteomes" id="UP000199259"/>
    </source>
</evidence>
<dbReference type="Gene3D" id="3.30.2170.10">
    <property type="entry name" value="archaeoglobus fulgidus dsm 4304 superfamily"/>
    <property type="match status" value="1"/>
</dbReference>
<dbReference type="OrthoDB" id="15207at2157"/>
<proteinExistence type="inferred from homology"/>
<dbReference type="Proteomes" id="UP000199259">
    <property type="component" value="Unassembled WGS sequence"/>
</dbReference>
<dbReference type="HAMAP" id="MF_00582">
    <property type="entry name" value="UPF0215"/>
    <property type="match status" value="1"/>
</dbReference>
<comment type="similarity">
    <text evidence="1">Belongs to the UPF0215 family.</text>
</comment>
<dbReference type="RefSeq" id="WP_091708740.1">
    <property type="nucleotide sequence ID" value="NZ_FNCA01000002.1"/>
</dbReference>
<dbReference type="PANTHER" id="PTHR39518">
    <property type="entry name" value="UPF0215 PROTEIN MJ1150"/>
    <property type="match status" value="1"/>
</dbReference>
<dbReference type="AlphaFoldDB" id="A0A7Z7AV26"/>
<dbReference type="InterPro" id="IPR002802">
    <property type="entry name" value="Endo_dU"/>
</dbReference>
<keyword evidence="3" id="KW-1185">Reference proteome</keyword>
<sequence>MNSSYRHFHIKDEIRILGIDDSALLSDKITIVGAFFRGGKWLDGVLRSEITRDGLDATGRIVSMVNNSKHLPQIRAIMLDGVTYGGFNPVDIVYLYERTNVPVIVLMRDLPDFESIEKALSFLPESEMRMEIIRKAGKISSVVTKDNKNPVFFQCSGIDYDIAAKIIKITSTRSNIPEPLRVAHLIATGIVLGESRGKA</sequence>